<protein>
    <submittedName>
        <fullName evidence="1">Uncharacterized protein</fullName>
    </submittedName>
</protein>
<organism evidence="1">
    <name type="scientific">Rhizophora mucronata</name>
    <name type="common">Asiatic mangrove</name>
    <dbReference type="NCBI Taxonomy" id="61149"/>
    <lineage>
        <taxon>Eukaryota</taxon>
        <taxon>Viridiplantae</taxon>
        <taxon>Streptophyta</taxon>
        <taxon>Embryophyta</taxon>
        <taxon>Tracheophyta</taxon>
        <taxon>Spermatophyta</taxon>
        <taxon>Magnoliopsida</taxon>
        <taxon>eudicotyledons</taxon>
        <taxon>Gunneridae</taxon>
        <taxon>Pentapetalae</taxon>
        <taxon>rosids</taxon>
        <taxon>fabids</taxon>
        <taxon>Malpighiales</taxon>
        <taxon>Rhizophoraceae</taxon>
        <taxon>Rhizophora</taxon>
    </lineage>
</organism>
<reference evidence="1" key="1">
    <citation type="submission" date="2018-02" db="EMBL/GenBank/DDBJ databases">
        <title>Rhizophora mucronata_Transcriptome.</title>
        <authorList>
            <person name="Meera S.P."/>
            <person name="Sreeshan A."/>
            <person name="Augustine A."/>
        </authorList>
    </citation>
    <scope>NUCLEOTIDE SEQUENCE</scope>
    <source>
        <tissue evidence="1">Leaf</tissue>
    </source>
</reference>
<proteinExistence type="predicted"/>
<sequence length="41" mass="4870">MLTSWGLFCVRRKLKACETYKKKCEPWKSASWLFALLFVLS</sequence>
<dbReference type="AlphaFoldDB" id="A0A2P2R433"/>
<evidence type="ECO:0000313" key="1">
    <source>
        <dbReference type="EMBL" id="MBX73961.1"/>
    </source>
</evidence>
<name>A0A2P2R433_RHIMU</name>
<accession>A0A2P2R433</accession>
<dbReference type="EMBL" id="GGEC01093477">
    <property type="protein sequence ID" value="MBX73961.1"/>
    <property type="molecule type" value="Transcribed_RNA"/>
</dbReference>